<evidence type="ECO:0000313" key="2">
    <source>
        <dbReference type="EMBL" id="CAK0905856.1"/>
    </source>
</evidence>
<evidence type="ECO:0000256" key="1">
    <source>
        <dbReference type="SAM" id="MobiDB-lite"/>
    </source>
</evidence>
<organism evidence="2 3">
    <name type="scientific">Prorocentrum cordatum</name>
    <dbReference type="NCBI Taxonomy" id="2364126"/>
    <lineage>
        <taxon>Eukaryota</taxon>
        <taxon>Sar</taxon>
        <taxon>Alveolata</taxon>
        <taxon>Dinophyceae</taxon>
        <taxon>Prorocentrales</taxon>
        <taxon>Prorocentraceae</taxon>
        <taxon>Prorocentrum</taxon>
    </lineage>
</organism>
<accession>A0ABN9Y3V4</accession>
<keyword evidence="3" id="KW-1185">Reference proteome</keyword>
<reference evidence="2" key="1">
    <citation type="submission" date="2023-10" db="EMBL/GenBank/DDBJ databases">
        <authorList>
            <person name="Chen Y."/>
            <person name="Shah S."/>
            <person name="Dougan E. K."/>
            <person name="Thang M."/>
            <person name="Chan C."/>
        </authorList>
    </citation>
    <scope>NUCLEOTIDE SEQUENCE [LARGE SCALE GENOMIC DNA]</scope>
</reference>
<sequence length="86" mass="9139">MELTELGQLVRAFKLKAHNPQEGVAKMVHFTWALDHSHRAADDLNATVHPLFSRAGGAGLTGAPPRGPLARETSRLQGMGKGKGTA</sequence>
<proteinExistence type="predicted"/>
<protein>
    <submittedName>
        <fullName evidence="2">Uncharacterized protein</fullName>
    </submittedName>
</protein>
<evidence type="ECO:0000313" key="3">
    <source>
        <dbReference type="Proteomes" id="UP001189429"/>
    </source>
</evidence>
<comment type="caution">
    <text evidence="2">The sequence shown here is derived from an EMBL/GenBank/DDBJ whole genome shotgun (WGS) entry which is preliminary data.</text>
</comment>
<dbReference type="Proteomes" id="UP001189429">
    <property type="component" value="Unassembled WGS sequence"/>
</dbReference>
<gene>
    <name evidence="2" type="ORF">PCOR1329_LOCUS81413</name>
</gene>
<name>A0ABN9Y3V4_9DINO</name>
<dbReference type="EMBL" id="CAUYUJ010021615">
    <property type="protein sequence ID" value="CAK0905856.1"/>
    <property type="molecule type" value="Genomic_DNA"/>
</dbReference>
<feature type="region of interest" description="Disordered" evidence="1">
    <location>
        <begin position="55"/>
        <end position="86"/>
    </location>
</feature>